<accession>A0AAE1B195</accession>
<dbReference type="EMBL" id="JAWDGP010000864">
    <property type="protein sequence ID" value="KAK3796647.1"/>
    <property type="molecule type" value="Genomic_DNA"/>
</dbReference>
<name>A0AAE1B195_9GAST</name>
<reference evidence="2" key="1">
    <citation type="journal article" date="2023" name="G3 (Bethesda)">
        <title>A reference genome for the long-term kleptoplast-retaining sea slug Elysia crispata morphotype clarki.</title>
        <authorList>
            <person name="Eastman K.E."/>
            <person name="Pendleton A.L."/>
            <person name="Shaikh M.A."/>
            <person name="Suttiyut T."/>
            <person name="Ogas R."/>
            <person name="Tomko P."/>
            <person name="Gavelis G."/>
            <person name="Widhalm J.R."/>
            <person name="Wisecaver J.H."/>
        </authorList>
    </citation>
    <scope>NUCLEOTIDE SEQUENCE</scope>
    <source>
        <strain evidence="2">ECLA1</strain>
    </source>
</reference>
<dbReference type="AlphaFoldDB" id="A0AAE1B195"/>
<evidence type="ECO:0000313" key="2">
    <source>
        <dbReference type="EMBL" id="KAK3796647.1"/>
    </source>
</evidence>
<sequence>MAISGQKRWTVDSDKPIKSTSFPDIESERVNKMRSFSATSVVGVNICCIVNVVAQKEITRIIHQRIQSPDIYTVLILTLVLRTHYIQFYRDMV</sequence>
<organism evidence="2 3">
    <name type="scientific">Elysia crispata</name>
    <name type="common">lettuce slug</name>
    <dbReference type="NCBI Taxonomy" id="231223"/>
    <lineage>
        <taxon>Eukaryota</taxon>
        <taxon>Metazoa</taxon>
        <taxon>Spiralia</taxon>
        <taxon>Lophotrochozoa</taxon>
        <taxon>Mollusca</taxon>
        <taxon>Gastropoda</taxon>
        <taxon>Heterobranchia</taxon>
        <taxon>Euthyneura</taxon>
        <taxon>Panpulmonata</taxon>
        <taxon>Sacoglossa</taxon>
        <taxon>Placobranchoidea</taxon>
        <taxon>Plakobranchidae</taxon>
        <taxon>Elysia</taxon>
    </lineage>
</organism>
<proteinExistence type="predicted"/>
<dbReference type="Proteomes" id="UP001283361">
    <property type="component" value="Unassembled WGS sequence"/>
</dbReference>
<gene>
    <name evidence="2" type="ORF">RRG08_010345</name>
</gene>
<evidence type="ECO:0000256" key="1">
    <source>
        <dbReference type="SAM" id="MobiDB-lite"/>
    </source>
</evidence>
<evidence type="ECO:0000313" key="3">
    <source>
        <dbReference type="Proteomes" id="UP001283361"/>
    </source>
</evidence>
<feature type="region of interest" description="Disordered" evidence="1">
    <location>
        <begin position="1"/>
        <end position="21"/>
    </location>
</feature>
<protein>
    <submittedName>
        <fullName evidence="2">Uncharacterized protein</fullName>
    </submittedName>
</protein>
<comment type="caution">
    <text evidence="2">The sequence shown here is derived from an EMBL/GenBank/DDBJ whole genome shotgun (WGS) entry which is preliminary data.</text>
</comment>
<keyword evidence="3" id="KW-1185">Reference proteome</keyword>